<name>A0AA38ZHY7_VITRO</name>
<dbReference type="PANTHER" id="PTHR34418">
    <property type="entry name" value="NUCLEAR PORE COMPLEX PROTEIN NUP214 ISOFORM X1"/>
    <property type="match status" value="1"/>
</dbReference>
<comment type="caution">
    <text evidence="2">The sequence shown here is derived from an EMBL/GenBank/DDBJ whole genome shotgun (WGS) entry which is preliminary data.</text>
</comment>
<feature type="region of interest" description="Disordered" evidence="1">
    <location>
        <begin position="1"/>
        <end position="35"/>
    </location>
</feature>
<accession>A0AA38ZHY7</accession>
<dbReference type="EMBL" id="JARBHA010000011">
    <property type="protein sequence ID" value="KAJ9689252.1"/>
    <property type="molecule type" value="Genomic_DNA"/>
</dbReference>
<dbReference type="AlphaFoldDB" id="A0AA38ZHY7"/>
<dbReference type="PANTHER" id="PTHR34418:SF3">
    <property type="entry name" value="NUCLEAR PORE COMPLEX PROTEIN NUP214"/>
    <property type="match status" value="1"/>
</dbReference>
<protein>
    <submittedName>
        <fullName evidence="2">Uncharacterized protein</fullName>
    </submittedName>
</protein>
<dbReference type="GO" id="GO:0006405">
    <property type="term" value="P:RNA export from nucleus"/>
    <property type="evidence" value="ECO:0007669"/>
    <property type="project" value="InterPro"/>
</dbReference>
<feature type="compositionally biased region" description="Polar residues" evidence="1">
    <location>
        <begin position="1"/>
        <end position="14"/>
    </location>
</feature>
<dbReference type="Proteomes" id="UP001168098">
    <property type="component" value="Unassembled WGS sequence"/>
</dbReference>
<evidence type="ECO:0000313" key="3">
    <source>
        <dbReference type="Proteomes" id="UP001168098"/>
    </source>
</evidence>
<gene>
    <name evidence="2" type="ORF">PVL29_014763</name>
</gene>
<organism evidence="2 3">
    <name type="scientific">Vitis rotundifolia</name>
    <name type="common">Muscadine grape</name>
    <dbReference type="NCBI Taxonomy" id="103349"/>
    <lineage>
        <taxon>Eukaryota</taxon>
        <taxon>Viridiplantae</taxon>
        <taxon>Streptophyta</taxon>
        <taxon>Embryophyta</taxon>
        <taxon>Tracheophyta</taxon>
        <taxon>Spermatophyta</taxon>
        <taxon>Magnoliopsida</taxon>
        <taxon>eudicotyledons</taxon>
        <taxon>Gunneridae</taxon>
        <taxon>Pentapetalae</taxon>
        <taxon>rosids</taxon>
        <taxon>Vitales</taxon>
        <taxon>Vitaceae</taxon>
        <taxon>Viteae</taxon>
        <taxon>Vitis</taxon>
    </lineage>
</organism>
<reference evidence="2 3" key="1">
    <citation type="journal article" date="2023" name="BMC Biotechnol.">
        <title>Vitis rotundifolia cv Carlos genome sequencing.</title>
        <authorList>
            <person name="Huff M."/>
            <person name="Hulse-Kemp A."/>
            <person name="Scheffler B."/>
            <person name="Youngblood R."/>
            <person name="Simpson S."/>
            <person name="Babiker E."/>
            <person name="Staton M."/>
        </authorList>
    </citation>
    <scope>NUCLEOTIDE SEQUENCE [LARGE SCALE GENOMIC DNA]</scope>
    <source>
        <tissue evidence="2">Leaf</tissue>
    </source>
</reference>
<feature type="compositionally biased region" description="Basic and acidic residues" evidence="1">
    <location>
        <begin position="25"/>
        <end position="35"/>
    </location>
</feature>
<evidence type="ECO:0000313" key="2">
    <source>
        <dbReference type="EMBL" id="KAJ9689252.1"/>
    </source>
</evidence>
<sequence>MGTPAPTQDLSLLTSDEDETPAEAPVEHDQSQEANKKKISMKQHWEIHHLVDKTVQGLARKVYMQGVVKQATDSRNWDLWSW</sequence>
<proteinExistence type="predicted"/>
<keyword evidence="3" id="KW-1185">Reference proteome</keyword>
<dbReference type="GO" id="GO:0017056">
    <property type="term" value="F:structural constituent of nuclear pore"/>
    <property type="evidence" value="ECO:0007669"/>
    <property type="project" value="InterPro"/>
</dbReference>
<evidence type="ECO:0000256" key="1">
    <source>
        <dbReference type="SAM" id="MobiDB-lite"/>
    </source>
</evidence>
<dbReference type="InterPro" id="IPR044694">
    <property type="entry name" value="NUP214"/>
</dbReference>